<comment type="caution">
    <text evidence="1">The sequence shown here is derived from an EMBL/GenBank/DDBJ whole genome shotgun (WGS) entry which is preliminary data.</text>
</comment>
<evidence type="ECO:0000313" key="1">
    <source>
        <dbReference type="EMBL" id="KAI4804168.1"/>
    </source>
</evidence>
<organism evidence="1 2">
    <name type="scientific">Chaenocephalus aceratus</name>
    <name type="common">Blackfin icefish</name>
    <name type="synonym">Chaenichthys aceratus</name>
    <dbReference type="NCBI Taxonomy" id="36190"/>
    <lineage>
        <taxon>Eukaryota</taxon>
        <taxon>Metazoa</taxon>
        <taxon>Chordata</taxon>
        <taxon>Craniata</taxon>
        <taxon>Vertebrata</taxon>
        <taxon>Euteleostomi</taxon>
        <taxon>Actinopterygii</taxon>
        <taxon>Neopterygii</taxon>
        <taxon>Teleostei</taxon>
        <taxon>Neoteleostei</taxon>
        <taxon>Acanthomorphata</taxon>
        <taxon>Eupercaria</taxon>
        <taxon>Perciformes</taxon>
        <taxon>Notothenioidei</taxon>
        <taxon>Channichthyidae</taxon>
        <taxon>Chaenocephalus</taxon>
    </lineage>
</organism>
<dbReference type="Proteomes" id="UP001057452">
    <property type="component" value="Chromosome 15"/>
</dbReference>
<name>A0ACB9VUX2_CHAAC</name>
<dbReference type="EMBL" id="CM043799">
    <property type="protein sequence ID" value="KAI4804168.1"/>
    <property type="molecule type" value="Genomic_DNA"/>
</dbReference>
<protein>
    <submittedName>
        <fullName evidence="1">Uncharacterized protein</fullName>
    </submittedName>
</protein>
<keyword evidence="2" id="KW-1185">Reference proteome</keyword>
<accession>A0ACB9VUX2</accession>
<sequence length="108" mass="12141">MTNQRGVVRGHSLPADQCQLHPDYLLLWWQLYAKSVLPLLQHAYGDSPFTSGFVEGSEEIRSTSPGAPGTSTPPKLSSNERKQRWEAGQIDYMGDDSFVNIERKLDSF</sequence>
<gene>
    <name evidence="1" type="ORF">KUCAC02_025805</name>
</gene>
<reference evidence="1" key="1">
    <citation type="submission" date="2022-05" db="EMBL/GenBank/DDBJ databases">
        <title>Chromosome-level genome of Chaenocephalus aceratus.</title>
        <authorList>
            <person name="Park H."/>
        </authorList>
    </citation>
    <scope>NUCLEOTIDE SEQUENCE</scope>
    <source>
        <strain evidence="1">KU_202001</strain>
    </source>
</reference>
<proteinExistence type="predicted"/>
<evidence type="ECO:0000313" key="2">
    <source>
        <dbReference type="Proteomes" id="UP001057452"/>
    </source>
</evidence>